<evidence type="ECO:0000256" key="3">
    <source>
        <dbReference type="ARBA" id="ARBA00022763"/>
    </source>
</evidence>
<dbReference type="InterPro" id="IPR006344">
    <property type="entry name" value="RecD"/>
</dbReference>
<evidence type="ECO:0000256" key="2">
    <source>
        <dbReference type="ARBA" id="ARBA00022741"/>
    </source>
</evidence>
<dbReference type="Pfam" id="PF13538">
    <property type="entry name" value="UvrD_C_2"/>
    <property type="match status" value="1"/>
</dbReference>
<dbReference type="AlphaFoldDB" id="A0A4R6VES0"/>
<comment type="caution">
    <text evidence="14">The sequence shown here is derived from an EMBL/GenBank/DDBJ whole genome shotgun (WGS) entry which is preliminary data.</text>
</comment>
<comment type="subunit">
    <text evidence="11">Heterotrimer of RecB, RecC and RecD. All subunits contribute to DNA-binding.</text>
</comment>
<evidence type="ECO:0000259" key="12">
    <source>
        <dbReference type="Pfam" id="PF13538"/>
    </source>
</evidence>
<dbReference type="PANTHER" id="PTHR43788:SF6">
    <property type="entry name" value="DNA HELICASE B"/>
    <property type="match status" value="1"/>
</dbReference>
<evidence type="ECO:0000256" key="7">
    <source>
        <dbReference type="ARBA" id="ARBA00022840"/>
    </source>
</evidence>
<dbReference type="Pfam" id="PF13245">
    <property type="entry name" value="AAA_19"/>
    <property type="match status" value="1"/>
</dbReference>
<keyword evidence="6 11" id="KW-0269">Exonuclease</keyword>
<keyword evidence="1 11" id="KW-0540">Nuclease</keyword>
<dbReference type="GO" id="GO:0005524">
    <property type="term" value="F:ATP binding"/>
    <property type="evidence" value="ECO:0007669"/>
    <property type="project" value="UniProtKB-UniRule"/>
</dbReference>
<proteinExistence type="inferred from homology"/>
<dbReference type="Gene3D" id="1.10.10.1020">
    <property type="entry name" value="RecBCD complex, subunit RecD, N-terminal domain"/>
    <property type="match status" value="1"/>
</dbReference>
<dbReference type="Proteomes" id="UP000295657">
    <property type="component" value="Unassembled WGS sequence"/>
</dbReference>
<evidence type="ECO:0000256" key="11">
    <source>
        <dbReference type="HAMAP-Rule" id="MF_01487"/>
    </source>
</evidence>
<keyword evidence="7 11" id="KW-0067">ATP-binding</keyword>
<reference evidence="14 15" key="1">
    <citation type="submission" date="2019-03" db="EMBL/GenBank/DDBJ databases">
        <title>Genomic Encyclopedia of Type Strains, Phase IV (KMG-IV): sequencing the most valuable type-strain genomes for metagenomic binning, comparative biology and taxonomic classification.</title>
        <authorList>
            <person name="Goeker M."/>
        </authorList>
    </citation>
    <scope>NUCLEOTIDE SEQUENCE [LARGE SCALE GENOMIC DNA]</scope>
    <source>
        <strain evidence="14 15">DSM 28403</strain>
    </source>
</reference>
<dbReference type="InterPro" id="IPR027785">
    <property type="entry name" value="UvrD-like_helicase_C"/>
</dbReference>
<evidence type="ECO:0000256" key="6">
    <source>
        <dbReference type="ARBA" id="ARBA00022839"/>
    </source>
</evidence>
<evidence type="ECO:0000256" key="8">
    <source>
        <dbReference type="ARBA" id="ARBA00023125"/>
    </source>
</evidence>
<dbReference type="PANTHER" id="PTHR43788">
    <property type="entry name" value="DNA2/NAM7 HELICASE FAMILY MEMBER"/>
    <property type="match status" value="1"/>
</dbReference>
<dbReference type="InterPro" id="IPR041851">
    <property type="entry name" value="RecD_N_sf"/>
</dbReference>
<comment type="catalytic activity">
    <reaction evidence="11">
        <text>ATP + H2O = ADP + phosphate + H(+)</text>
        <dbReference type="Rhea" id="RHEA:13065"/>
        <dbReference type="ChEBI" id="CHEBI:15377"/>
        <dbReference type="ChEBI" id="CHEBI:15378"/>
        <dbReference type="ChEBI" id="CHEBI:30616"/>
        <dbReference type="ChEBI" id="CHEBI:43474"/>
        <dbReference type="ChEBI" id="CHEBI:456216"/>
        <dbReference type="EC" id="5.6.2.3"/>
    </reaction>
</comment>
<dbReference type="GO" id="GO:0008854">
    <property type="term" value="F:exodeoxyribonuclease V activity"/>
    <property type="evidence" value="ECO:0007669"/>
    <property type="project" value="InterPro"/>
</dbReference>
<dbReference type="InterPro" id="IPR049550">
    <property type="entry name" value="RecD_N"/>
</dbReference>
<gene>
    <name evidence="11" type="primary">recD</name>
    <name evidence="14" type="ORF">EDC45_0772</name>
</gene>
<dbReference type="Gene3D" id="3.40.50.300">
    <property type="entry name" value="P-loop containing nucleotide triphosphate hydrolases"/>
    <property type="match status" value="3"/>
</dbReference>
<evidence type="ECO:0000256" key="10">
    <source>
        <dbReference type="ARBA" id="ARBA00023235"/>
    </source>
</evidence>
<keyword evidence="4 11" id="KW-0378">Hydrolase</keyword>
<evidence type="ECO:0000256" key="9">
    <source>
        <dbReference type="ARBA" id="ARBA00023204"/>
    </source>
</evidence>
<evidence type="ECO:0000256" key="4">
    <source>
        <dbReference type="ARBA" id="ARBA00022801"/>
    </source>
</evidence>
<keyword evidence="10 11" id="KW-0413">Isomerase</keyword>
<evidence type="ECO:0000259" key="13">
    <source>
        <dbReference type="Pfam" id="PF21185"/>
    </source>
</evidence>
<feature type="domain" description="RecBCD enzyme subunit RecD N-terminal" evidence="13">
    <location>
        <begin position="10"/>
        <end position="127"/>
    </location>
</feature>
<dbReference type="CDD" id="cd18809">
    <property type="entry name" value="SF1_C_RecD"/>
    <property type="match status" value="1"/>
</dbReference>
<dbReference type="GO" id="GO:0017116">
    <property type="term" value="F:single-stranded DNA helicase activity"/>
    <property type="evidence" value="ECO:0007669"/>
    <property type="project" value="TreeGrafter"/>
</dbReference>
<sequence>MLSILAQLKQQQLIGASEYYFAALIAEKQRPHNYSAAVADLAVLLAALITFAQQRGNTCLFLNEALLHNPFELAERAEGAEYLGAIRSKIEGLPLSRWQEALAGHIAFSSAPRQRITPLVFQFNALYFYRSWQDEYFVARYLKRAVKNSPLFTDSAQIEQVKALLKEEQSCNPGQKIAIAAALRQQFCLISGGPGTGKTFTVARLLIALQKLNGTKLHIRLAAPTGKAAARLSESIADALNKMSLPAPLRQSVPNEGMTVHRLLGEGYPRGKGNNPLPADVLVVDEASMLDLRLLAELLKALKPDARLILLGDKDQLASVEAGAVIGELGAFLQQGYGRDFADYLRDVTGEVTDYQAAGNPIRDHLCYLYESRRFGQHSGIGRLAKAVNEMQAESSLSLFEHFTDIEFIDAESAIRAAQQNNPPDYAARAVSMAVKEYLAYLNLIRESTQFDGQSVARIFNAFKRIRFLTALRSGESGVELLNQRIAEGLRRKGALYFKHSRDWYVGKPVMVIRNDSNVGLFNGDIGLFFADKVWFETGEGQYKAISPSRVPAHETAFVMTVHKSQGSEFEHTFLILPPHNSPLLSKELVYTAVTRAKSQLSVFGTKNVWKSALRKSVQRQSGLGRQLQQD</sequence>
<dbReference type="EMBL" id="SNYQ01000002">
    <property type="protein sequence ID" value="TDQ58980.1"/>
    <property type="molecule type" value="Genomic_DNA"/>
</dbReference>
<keyword evidence="8 11" id="KW-0238">DNA-binding</keyword>
<keyword evidence="9 11" id="KW-0234">DNA repair</keyword>
<dbReference type="SUPFAM" id="SSF52540">
    <property type="entry name" value="P-loop containing nucleoside triphosphate hydrolases"/>
    <property type="match status" value="2"/>
</dbReference>
<evidence type="ECO:0000313" key="14">
    <source>
        <dbReference type="EMBL" id="TDQ58980.1"/>
    </source>
</evidence>
<dbReference type="HAMAP" id="MF_01487">
    <property type="entry name" value="RecD"/>
    <property type="match status" value="1"/>
</dbReference>
<comment type="miscellaneous">
    <text evidence="11">In the RecBCD complex, RecB has a slow 3'-5' helicase, an exonuclease activity and loads RecA onto ssDNA, RecD has a fast 5'-3' helicase activity, while RecC stimulates the ATPase and processivity of the RecB helicase and contributes to recognition of the Chi site.</text>
</comment>
<feature type="domain" description="UvrD-like helicase C-terminal" evidence="12">
    <location>
        <begin position="557"/>
        <end position="602"/>
    </location>
</feature>
<dbReference type="InterPro" id="IPR027417">
    <property type="entry name" value="P-loop_NTPase"/>
</dbReference>
<dbReference type="CDD" id="cd17933">
    <property type="entry name" value="DEXSc_RecD-like"/>
    <property type="match status" value="1"/>
</dbReference>
<dbReference type="GO" id="GO:0003677">
    <property type="term" value="F:DNA binding"/>
    <property type="evidence" value="ECO:0007669"/>
    <property type="project" value="UniProtKB-UniRule"/>
</dbReference>
<dbReference type="RefSeq" id="WP_133543629.1">
    <property type="nucleotide sequence ID" value="NZ_SNYQ01000002.1"/>
</dbReference>
<dbReference type="InterPro" id="IPR050534">
    <property type="entry name" value="Coronavir_polyprotein_1ab"/>
</dbReference>
<keyword evidence="2 11" id="KW-0547">Nucleotide-binding</keyword>
<keyword evidence="15" id="KW-1185">Reference proteome</keyword>
<dbReference type="Pfam" id="PF21185">
    <property type="entry name" value="RecD_N"/>
    <property type="match status" value="1"/>
</dbReference>
<evidence type="ECO:0000313" key="15">
    <source>
        <dbReference type="Proteomes" id="UP000295657"/>
    </source>
</evidence>
<keyword evidence="5 11" id="KW-0347">Helicase</keyword>
<comment type="function">
    <text evidence="11">A helicase/nuclease that prepares dsDNA breaks (DSB) for recombinational DNA repair. Binds to DSBs and unwinds DNA via a highly rapid and processive ATP-dependent bidirectional helicase activity. Unwinds dsDNA until it encounters a Chi (crossover hotspot instigator) sequence from the 3' direction. Cuts ssDNA a few nucleotides 3' to the Chi site. The properties and activities of the enzyme are changed at Chi. The Chi-altered holoenzyme produces a long 3'-ssDNA overhang and facilitates RecA-binding to the ssDNA for homologous DNA recombination and repair. Holoenzyme degrades any linearized DNA that is unable to undergo homologous recombination. In the holoenzyme this subunit has ssDNA-dependent ATPase and 5'-3' helicase activity. When added to pre-assembled RecBC greatly stimulates nuclease activity and augments holoenzyme processivity. Negatively regulates the RecA-loading ability of RecBCD.</text>
</comment>
<dbReference type="GO" id="GO:0000724">
    <property type="term" value="P:double-strand break repair via homologous recombination"/>
    <property type="evidence" value="ECO:0007669"/>
    <property type="project" value="UniProtKB-UniRule"/>
</dbReference>
<comment type="similarity">
    <text evidence="11">Belongs to the RecD family.</text>
</comment>
<protein>
    <recommendedName>
        <fullName evidence="11">RecBCD enzyme subunit RecD</fullName>
        <ecNumber evidence="11">5.6.2.3</ecNumber>
    </recommendedName>
    <alternativeName>
        <fullName evidence="11">DNA 5'-3' helicase subunit RecD</fullName>
    </alternativeName>
    <alternativeName>
        <fullName evidence="11">Exonuclease V subunit RecD</fullName>
        <shortName evidence="11">ExoV subunit RecD</shortName>
    </alternativeName>
    <alternativeName>
        <fullName evidence="11">Helicase/nuclease RecBCD subunit RecD</fullName>
    </alternativeName>
</protein>
<accession>A0A4R6VES0</accession>
<organism evidence="14 15">
    <name type="scientific">Mesocricetibacter intestinalis</name>
    <dbReference type="NCBI Taxonomy" id="1521930"/>
    <lineage>
        <taxon>Bacteria</taxon>
        <taxon>Pseudomonadati</taxon>
        <taxon>Pseudomonadota</taxon>
        <taxon>Gammaproteobacteria</taxon>
        <taxon>Pasteurellales</taxon>
        <taxon>Pasteurellaceae</taxon>
        <taxon>Mesocricetibacter</taxon>
    </lineage>
</organism>
<dbReference type="GO" id="GO:0016887">
    <property type="term" value="F:ATP hydrolysis activity"/>
    <property type="evidence" value="ECO:0007669"/>
    <property type="project" value="RHEA"/>
</dbReference>
<dbReference type="GO" id="GO:0043139">
    <property type="term" value="F:5'-3' DNA helicase activity"/>
    <property type="evidence" value="ECO:0007669"/>
    <property type="project" value="UniProtKB-UniRule"/>
</dbReference>
<dbReference type="EC" id="5.6.2.3" evidence="11"/>
<feature type="binding site" evidence="11">
    <location>
        <begin position="192"/>
        <end position="199"/>
    </location>
    <ligand>
        <name>ATP</name>
        <dbReference type="ChEBI" id="CHEBI:30616"/>
    </ligand>
</feature>
<dbReference type="OrthoDB" id="9803432at2"/>
<dbReference type="GO" id="GO:0009338">
    <property type="term" value="C:exodeoxyribonuclease V complex"/>
    <property type="evidence" value="ECO:0007669"/>
    <property type="project" value="InterPro"/>
</dbReference>
<keyword evidence="3 11" id="KW-0227">DNA damage</keyword>
<evidence type="ECO:0000256" key="1">
    <source>
        <dbReference type="ARBA" id="ARBA00022722"/>
    </source>
</evidence>
<name>A0A4R6VES0_9PAST</name>
<evidence type="ECO:0000256" key="5">
    <source>
        <dbReference type="ARBA" id="ARBA00022806"/>
    </source>
</evidence>
<dbReference type="NCBIfam" id="TIGR01447">
    <property type="entry name" value="recD"/>
    <property type="match status" value="1"/>
</dbReference>